<dbReference type="Proteomes" id="UP000054166">
    <property type="component" value="Unassembled WGS sequence"/>
</dbReference>
<keyword evidence="2" id="KW-1185">Reference proteome</keyword>
<gene>
    <name evidence="1" type="ORF">PILCRDRAFT_363465</name>
</gene>
<dbReference type="HOGENOM" id="CLU_1504013_0_0_1"/>
<reference evidence="1 2" key="1">
    <citation type="submission" date="2014-04" db="EMBL/GenBank/DDBJ databases">
        <authorList>
            <consortium name="DOE Joint Genome Institute"/>
            <person name="Kuo A."/>
            <person name="Tarkka M."/>
            <person name="Buscot F."/>
            <person name="Kohler A."/>
            <person name="Nagy L.G."/>
            <person name="Floudas D."/>
            <person name="Copeland A."/>
            <person name="Barry K.W."/>
            <person name="Cichocki N."/>
            <person name="Veneault-Fourrey C."/>
            <person name="LaButti K."/>
            <person name="Lindquist E.A."/>
            <person name="Lipzen A."/>
            <person name="Lundell T."/>
            <person name="Morin E."/>
            <person name="Murat C."/>
            <person name="Sun H."/>
            <person name="Tunlid A."/>
            <person name="Henrissat B."/>
            <person name="Grigoriev I.V."/>
            <person name="Hibbett D.S."/>
            <person name="Martin F."/>
            <person name="Nordberg H.P."/>
            <person name="Cantor M.N."/>
            <person name="Hua S.X."/>
        </authorList>
    </citation>
    <scope>NUCLEOTIDE SEQUENCE [LARGE SCALE GENOMIC DNA]</scope>
    <source>
        <strain evidence="1 2">F 1598</strain>
    </source>
</reference>
<organism evidence="1 2">
    <name type="scientific">Piloderma croceum (strain F 1598)</name>
    <dbReference type="NCBI Taxonomy" id="765440"/>
    <lineage>
        <taxon>Eukaryota</taxon>
        <taxon>Fungi</taxon>
        <taxon>Dikarya</taxon>
        <taxon>Basidiomycota</taxon>
        <taxon>Agaricomycotina</taxon>
        <taxon>Agaricomycetes</taxon>
        <taxon>Agaricomycetidae</taxon>
        <taxon>Atheliales</taxon>
        <taxon>Atheliaceae</taxon>
        <taxon>Piloderma</taxon>
    </lineage>
</organism>
<accession>A0A0C3G048</accession>
<dbReference type="AlphaFoldDB" id="A0A0C3G048"/>
<name>A0A0C3G048_PILCF</name>
<sequence>MSSSRTIAEGGKRLPRAMAERLVELAPSWRRGSPTLGPHMYEGCIHRAVTILMMLVIATKGHVVPEITKTTLVRWLDTWTAYKIWSPASMVPDNDLSMACRTLSMLLKGEVASKLIKQLRRGLKCIEVCALPTCTIETNLKTCANRTVAYVSIVTLTFDQTFARKSGKVL</sequence>
<dbReference type="InParanoid" id="A0A0C3G048"/>
<reference evidence="2" key="2">
    <citation type="submission" date="2015-01" db="EMBL/GenBank/DDBJ databases">
        <title>Evolutionary Origins and Diversification of the Mycorrhizal Mutualists.</title>
        <authorList>
            <consortium name="DOE Joint Genome Institute"/>
            <consortium name="Mycorrhizal Genomics Consortium"/>
            <person name="Kohler A."/>
            <person name="Kuo A."/>
            <person name="Nagy L.G."/>
            <person name="Floudas D."/>
            <person name="Copeland A."/>
            <person name="Barry K.W."/>
            <person name="Cichocki N."/>
            <person name="Veneault-Fourrey C."/>
            <person name="LaButti K."/>
            <person name="Lindquist E.A."/>
            <person name="Lipzen A."/>
            <person name="Lundell T."/>
            <person name="Morin E."/>
            <person name="Murat C."/>
            <person name="Riley R."/>
            <person name="Ohm R."/>
            <person name="Sun H."/>
            <person name="Tunlid A."/>
            <person name="Henrissat B."/>
            <person name="Grigoriev I.V."/>
            <person name="Hibbett D.S."/>
            <person name="Martin F."/>
        </authorList>
    </citation>
    <scope>NUCLEOTIDE SEQUENCE [LARGE SCALE GENOMIC DNA]</scope>
    <source>
        <strain evidence="2">F 1598</strain>
    </source>
</reference>
<proteinExistence type="predicted"/>
<protein>
    <submittedName>
        <fullName evidence="1">Uncharacterized protein</fullName>
    </submittedName>
</protein>
<dbReference type="EMBL" id="KN832985">
    <property type="protein sequence ID" value="KIM85444.1"/>
    <property type="molecule type" value="Genomic_DNA"/>
</dbReference>
<evidence type="ECO:0000313" key="2">
    <source>
        <dbReference type="Proteomes" id="UP000054166"/>
    </source>
</evidence>
<evidence type="ECO:0000313" key="1">
    <source>
        <dbReference type="EMBL" id="KIM85444.1"/>
    </source>
</evidence>